<evidence type="ECO:0000313" key="2">
    <source>
        <dbReference type="Proteomes" id="UP000008817"/>
    </source>
</evidence>
<evidence type="ECO:0000313" key="1">
    <source>
        <dbReference type="EMBL" id="ACE92678.1"/>
    </source>
</evidence>
<dbReference type="AlphaFoldDB" id="B3PZ14"/>
<dbReference type="Proteomes" id="UP000008817">
    <property type="component" value="Chromosome"/>
</dbReference>
<dbReference type="HOGENOM" id="CLU_2809424_0_0_5"/>
<dbReference type="EMBL" id="CP001074">
    <property type="protein sequence ID" value="ACE92678.1"/>
    <property type="molecule type" value="Genomic_DNA"/>
</dbReference>
<protein>
    <submittedName>
        <fullName evidence="1">Uncharacterized protein</fullName>
    </submittedName>
</protein>
<proteinExistence type="predicted"/>
<gene>
    <name evidence="1" type="ordered locus">RHECIAT_CH0003740</name>
</gene>
<sequence length="67" mass="7413">MLHHAAEQPPDGDRHGNATGEILYKECIGKSGESRAKGRKIDFSCGIRNRDRIGHASAFTRPVRLVQ</sequence>
<reference evidence="1 2" key="1">
    <citation type="submission" date="2008-04" db="EMBL/GenBank/DDBJ databases">
        <title>Genome diversity and DNA divergence of Rhizobium etli.</title>
        <authorList>
            <person name="Gonzalez V."/>
            <person name="Acosta J.L."/>
            <person name="Santamaria R.I."/>
            <person name="Bustos P."/>
            <person name="Hernandez-Gonzalez I.L."/>
            <person name="Fernandez J.L."/>
            <person name="Diaz R."/>
            <person name="Flores M."/>
            <person name="Mora J."/>
            <person name="Palacios R."/>
            <person name="Davila G."/>
        </authorList>
    </citation>
    <scope>NUCLEOTIDE SEQUENCE [LARGE SCALE GENOMIC DNA]</scope>
    <source>
        <strain evidence="1 2">CIAT 652</strain>
    </source>
</reference>
<dbReference type="KEGG" id="rec:RHECIAT_CH0003740"/>
<organism evidence="1 2">
    <name type="scientific">Rhizobium etli (strain CIAT 652)</name>
    <dbReference type="NCBI Taxonomy" id="491916"/>
    <lineage>
        <taxon>Bacteria</taxon>
        <taxon>Pseudomonadati</taxon>
        <taxon>Pseudomonadota</taxon>
        <taxon>Alphaproteobacteria</taxon>
        <taxon>Hyphomicrobiales</taxon>
        <taxon>Rhizobiaceae</taxon>
        <taxon>Rhizobium/Agrobacterium group</taxon>
        <taxon>Rhizobium</taxon>
    </lineage>
</organism>
<accession>B3PZ14</accession>
<name>B3PZ14_RHIE6</name>